<keyword evidence="2" id="KW-1185">Reference proteome</keyword>
<dbReference type="AlphaFoldDB" id="A0A0R3QWJ9"/>
<proteinExistence type="predicted"/>
<gene>
    <name evidence="1" type="ORF">BTMF_LOCUS10134</name>
</gene>
<dbReference type="Gene3D" id="6.10.140.2150">
    <property type="match status" value="1"/>
</dbReference>
<dbReference type="WBParaSite" id="BTMF_0001210701-mRNA-1">
    <property type="protein sequence ID" value="BTMF_0001210701-mRNA-1"/>
    <property type="gene ID" value="BTMF_0001210701"/>
</dbReference>
<reference evidence="1 2" key="2">
    <citation type="submission" date="2018-11" db="EMBL/GenBank/DDBJ databases">
        <authorList>
            <consortium name="Pathogen Informatics"/>
        </authorList>
    </citation>
    <scope>NUCLEOTIDE SEQUENCE [LARGE SCALE GENOMIC DNA]</scope>
</reference>
<protein>
    <submittedName>
        <fullName evidence="1 3">Uncharacterized protein</fullName>
    </submittedName>
</protein>
<organism evidence="3">
    <name type="scientific">Brugia timori</name>
    <dbReference type="NCBI Taxonomy" id="42155"/>
    <lineage>
        <taxon>Eukaryota</taxon>
        <taxon>Metazoa</taxon>
        <taxon>Ecdysozoa</taxon>
        <taxon>Nematoda</taxon>
        <taxon>Chromadorea</taxon>
        <taxon>Rhabditida</taxon>
        <taxon>Spirurina</taxon>
        <taxon>Spiruromorpha</taxon>
        <taxon>Filarioidea</taxon>
        <taxon>Onchocercidae</taxon>
        <taxon>Brugia</taxon>
    </lineage>
</organism>
<evidence type="ECO:0000313" key="2">
    <source>
        <dbReference type="Proteomes" id="UP000280834"/>
    </source>
</evidence>
<evidence type="ECO:0000313" key="3">
    <source>
        <dbReference type="WBParaSite" id="BTMF_0001210701-mRNA-1"/>
    </source>
</evidence>
<dbReference type="STRING" id="42155.A0A0R3QWJ9"/>
<dbReference type="Proteomes" id="UP000280834">
    <property type="component" value="Unassembled WGS sequence"/>
</dbReference>
<dbReference type="EMBL" id="UZAG01017381">
    <property type="protein sequence ID" value="VDO34434.1"/>
    <property type="molecule type" value="Genomic_DNA"/>
</dbReference>
<reference evidence="3" key="1">
    <citation type="submission" date="2017-02" db="UniProtKB">
        <authorList>
            <consortium name="WormBaseParasite"/>
        </authorList>
    </citation>
    <scope>IDENTIFICATION</scope>
</reference>
<evidence type="ECO:0000313" key="1">
    <source>
        <dbReference type="EMBL" id="VDO34434.1"/>
    </source>
</evidence>
<name>A0A0R3QWJ9_9BILA</name>
<sequence>MVSAVPDLVEEISQMYLDSCYAMPLPPSGRTLSVEGRKKSLIPD</sequence>
<accession>A0A0R3QWJ9</accession>